<dbReference type="GO" id="GO:0005737">
    <property type="term" value="C:cytoplasm"/>
    <property type="evidence" value="ECO:0007669"/>
    <property type="project" value="TreeGrafter"/>
</dbReference>
<dbReference type="GO" id="GO:0016787">
    <property type="term" value="F:hydrolase activity"/>
    <property type="evidence" value="ECO:0007669"/>
    <property type="project" value="UniProtKB-KW"/>
</dbReference>
<dbReference type="Gene3D" id="2.40.50.140">
    <property type="entry name" value="Nucleic acid-binding proteins"/>
    <property type="match status" value="1"/>
</dbReference>
<comment type="cofactor">
    <cofactor evidence="1">
        <name>Mg(2+)</name>
        <dbReference type="ChEBI" id="CHEBI:18420"/>
    </cofactor>
</comment>
<reference evidence="7 8" key="1">
    <citation type="submission" date="2020-08" db="EMBL/GenBank/DDBJ databases">
        <authorList>
            <person name="Liu C."/>
            <person name="Sun Q."/>
        </authorList>
    </citation>
    <scope>NUCLEOTIDE SEQUENCE [LARGE SCALE GENOMIC DNA]</scope>
    <source>
        <strain evidence="7 8">NSJ-29</strain>
    </source>
</reference>
<keyword evidence="3" id="KW-0378">Hydrolase</keyword>
<dbReference type="SMART" id="SM00316">
    <property type="entry name" value="S1"/>
    <property type="match status" value="1"/>
</dbReference>
<keyword evidence="2" id="KW-0479">Metal-binding</keyword>
<dbReference type="AlphaFoldDB" id="A0A7G9GFN4"/>
<dbReference type="InterPro" id="IPR019307">
    <property type="entry name" value="RNA-bd_AU-1/RNase_E/G"/>
</dbReference>
<dbReference type="InterPro" id="IPR004659">
    <property type="entry name" value="RNase_E/G"/>
</dbReference>
<dbReference type="GO" id="GO:0003723">
    <property type="term" value="F:RNA binding"/>
    <property type="evidence" value="ECO:0007669"/>
    <property type="project" value="UniProtKB-KW"/>
</dbReference>
<dbReference type="SUPFAM" id="SSF50249">
    <property type="entry name" value="Nucleic acid-binding proteins"/>
    <property type="match status" value="1"/>
</dbReference>
<accession>A0A7G9GFN4</accession>
<dbReference type="GO" id="GO:0046872">
    <property type="term" value="F:metal ion binding"/>
    <property type="evidence" value="ECO:0007669"/>
    <property type="project" value="UniProtKB-KW"/>
</dbReference>
<feature type="domain" description="S1 motif" evidence="6">
    <location>
        <begin position="43"/>
        <end position="122"/>
    </location>
</feature>
<evidence type="ECO:0000313" key="7">
    <source>
        <dbReference type="EMBL" id="QNM09616.1"/>
    </source>
</evidence>
<dbReference type="GO" id="GO:0006364">
    <property type="term" value="P:rRNA processing"/>
    <property type="evidence" value="ECO:0007669"/>
    <property type="project" value="TreeGrafter"/>
</dbReference>
<dbReference type="Pfam" id="PF10150">
    <property type="entry name" value="RNase_E_G"/>
    <property type="match status" value="1"/>
</dbReference>
<sequence length="408" mass="46779">MSEKLIIASAAVQGRECLATVLYDGQRAVEFSICAEQENRILGNIYVAKVEKIQKNINGAFVLFQPDRRGYLSLDEFEHAVMKTRKKTGELKPGDELLVQVDKEAIKQKLPRLTTNLTLSGKYLVMSTGRKSLNFSRKLSADERSRLKKLFPPAGEEDFGMIIRTNARETSEEEILREYETLKGQMERICRYGTSRNCFSCLFQAPGDWIIELKQRSFHTLSQIITDHPGVHQEIEEYLRETDRKGRVALKLYQDPLLPLRNLYSLDSLMNELKQQKVWLKSGGFLVIQQTEAFVAIDVNTGKYGGKKTSDETFHLINLEAAGEIALQLRLRQLSGIILIDFINMNNPAFQKELMDYLQELVSRDSVKTQVIDITPLHIVELTRRKEKKSFQEQLQSIMGKENRADDL</sequence>
<dbReference type="GO" id="GO:0004540">
    <property type="term" value="F:RNA nuclease activity"/>
    <property type="evidence" value="ECO:0007669"/>
    <property type="project" value="InterPro"/>
</dbReference>
<evidence type="ECO:0000256" key="3">
    <source>
        <dbReference type="ARBA" id="ARBA00022801"/>
    </source>
</evidence>
<evidence type="ECO:0000256" key="4">
    <source>
        <dbReference type="ARBA" id="ARBA00022842"/>
    </source>
</evidence>
<dbReference type="CDD" id="cd04453">
    <property type="entry name" value="S1_RNase_E"/>
    <property type="match status" value="1"/>
</dbReference>
<evidence type="ECO:0000313" key="8">
    <source>
        <dbReference type="Proteomes" id="UP000515860"/>
    </source>
</evidence>
<dbReference type="EMBL" id="CP060635">
    <property type="protein sequence ID" value="QNM09616.1"/>
    <property type="molecule type" value="Genomic_DNA"/>
</dbReference>
<dbReference type="RefSeq" id="WP_147371437.1">
    <property type="nucleotide sequence ID" value="NZ_CP060635.1"/>
</dbReference>
<evidence type="ECO:0000256" key="2">
    <source>
        <dbReference type="ARBA" id="ARBA00022723"/>
    </source>
</evidence>
<evidence type="ECO:0000256" key="1">
    <source>
        <dbReference type="ARBA" id="ARBA00001946"/>
    </source>
</evidence>
<dbReference type="PANTHER" id="PTHR30001:SF0">
    <property type="entry name" value="RIBONUCLEASE G"/>
    <property type="match status" value="1"/>
</dbReference>
<gene>
    <name evidence="7" type="ORF">H9Q79_04815</name>
</gene>
<protein>
    <submittedName>
        <fullName evidence="7">Ribonuclease E/G</fullName>
    </submittedName>
</protein>
<evidence type="ECO:0000259" key="6">
    <source>
        <dbReference type="PROSITE" id="PS50126"/>
    </source>
</evidence>
<keyword evidence="8" id="KW-1185">Reference proteome</keyword>
<dbReference type="PROSITE" id="PS50126">
    <property type="entry name" value="S1"/>
    <property type="match status" value="1"/>
</dbReference>
<dbReference type="InterPro" id="IPR003029">
    <property type="entry name" value="S1_domain"/>
</dbReference>
<dbReference type="PANTHER" id="PTHR30001">
    <property type="entry name" value="RIBONUCLEASE"/>
    <property type="match status" value="1"/>
</dbReference>
<dbReference type="InterPro" id="IPR012340">
    <property type="entry name" value="NA-bd_OB-fold"/>
</dbReference>
<dbReference type="KEGG" id="whj:H9Q79_04815"/>
<evidence type="ECO:0000256" key="5">
    <source>
        <dbReference type="ARBA" id="ARBA00022884"/>
    </source>
</evidence>
<keyword evidence="5" id="KW-0694">RNA-binding</keyword>
<dbReference type="Proteomes" id="UP000515860">
    <property type="component" value="Chromosome"/>
</dbReference>
<organism evidence="7 8">
    <name type="scientific">Wansuia hejianensis</name>
    <dbReference type="NCBI Taxonomy" id="2763667"/>
    <lineage>
        <taxon>Bacteria</taxon>
        <taxon>Bacillati</taxon>
        <taxon>Bacillota</taxon>
        <taxon>Clostridia</taxon>
        <taxon>Lachnospirales</taxon>
        <taxon>Lachnospiraceae</taxon>
        <taxon>Wansuia</taxon>
    </lineage>
</organism>
<keyword evidence="4" id="KW-0460">Magnesium</keyword>
<proteinExistence type="predicted"/>
<name>A0A7G9GFN4_9FIRM</name>